<evidence type="ECO:0000313" key="5">
    <source>
        <dbReference type="Proteomes" id="UP000192468"/>
    </source>
</evidence>
<dbReference type="OrthoDB" id="9790239at2"/>
<sequence length="224" mass="24502">MNKKKIIGMSIITIMFIVSLIIGYNIQNSRKNLESNDLSVVNENKYNKNDVDKDDIDKNDNSSNNENKSNAESKKEINAQVYGEVKNPGVYSLSNGQRIKDLVDKAGGFTENADCFSVNGAKKLNDGDDIQVKSKNQKNAQINNNGSGSVDSNSSSSSDDKIDINSATEDEIVSKKIPGIGKGLADKIVKFRESNGGKINSEKDMEKAIGPTRGKKIMDYIEIN</sequence>
<dbReference type="SUPFAM" id="SSF142984">
    <property type="entry name" value="Nqo1 middle domain-like"/>
    <property type="match status" value="1"/>
</dbReference>
<dbReference type="InterPro" id="IPR019554">
    <property type="entry name" value="Soluble_ligand-bd"/>
</dbReference>
<evidence type="ECO:0000313" key="4">
    <source>
        <dbReference type="EMBL" id="SMC19014.1"/>
    </source>
</evidence>
<keyword evidence="2" id="KW-1133">Transmembrane helix</keyword>
<organism evidence="4 5">
    <name type="scientific">Clostridium acidisoli DSM 12555</name>
    <dbReference type="NCBI Taxonomy" id="1121291"/>
    <lineage>
        <taxon>Bacteria</taxon>
        <taxon>Bacillati</taxon>
        <taxon>Bacillota</taxon>
        <taxon>Clostridia</taxon>
        <taxon>Eubacteriales</taxon>
        <taxon>Clostridiaceae</taxon>
        <taxon>Clostridium</taxon>
    </lineage>
</organism>
<feature type="region of interest" description="Disordered" evidence="1">
    <location>
        <begin position="136"/>
        <end position="165"/>
    </location>
</feature>
<accession>A0A1W1X4X3</accession>
<feature type="compositionally biased region" description="Basic and acidic residues" evidence="1">
    <location>
        <begin position="45"/>
        <end position="60"/>
    </location>
</feature>
<protein>
    <submittedName>
        <fullName evidence="4">Competence protein ComEA</fullName>
    </submittedName>
</protein>
<feature type="compositionally biased region" description="Low complexity" evidence="1">
    <location>
        <begin position="142"/>
        <end position="157"/>
    </location>
</feature>
<dbReference type="Pfam" id="PF10531">
    <property type="entry name" value="SLBB"/>
    <property type="match status" value="1"/>
</dbReference>
<dbReference type="PANTHER" id="PTHR21180:SF32">
    <property type="entry name" value="ENDONUCLEASE_EXONUCLEASE_PHOSPHATASE FAMILY DOMAIN-CONTAINING PROTEIN 1"/>
    <property type="match status" value="1"/>
</dbReference>
<feature type="region of interest" description="Disordered" evidence="1">
    <location>
        <begin position="44"/>
        <end position="77"/>
    </location>
</feature>
<dbReference type="GO" id="GO:0015628">
    <property type="term" value="P:protein secretion by the type II secretion system"/>
    <property type="evidence" value="ECO:0007669"/>
    <property type="project" value="TreeGrafter"/>
</dbReference>
<dbReference type="AlphaFoldDB" id="A0A1W1X4X3"/>
<proteinExistence type="predicted"/>
<dbReference type="Proteomes" id="UP000192468">
    <property type="component" value="Unassembled WGS sequence"/>
</dbReference>
<dbReference type="PANTHER" id="PTHR21180">
    <property type="entry name" value="ENDONUCLEASE/EXONUCLEASE/PHOSPHATASE FAMILY DOMAIN-CONTAINING PROTEIN 1"/>
    <property type="match status" value="1"/>
</dbReference>
<dbReference type="GO" id="GO:0015627">
    <property type="term" value="C:type II protein secretion system complex"/>
    <property type="evidence" value="ECO:0007669"/>
    <property type="project" value="TreeGrafter"/>
</dbReference>
<dbReference type="Gene3D" id="3.10.560.10">
    <property type="entry name" value="Outer membrane lipoprotein wza domain like"/>
    <property type="match status" value="1"/>
</dbReference>
<evidence type="ECO:0000259" key="3">
    <source>
        <dbReference type="Pfam" id="PF10531"/>
    </source>
</evidence>
<reference evidence="4 5" key="1">
    <citation type="submission" date="2017-04" db="EMBL/GenBank/DDBJ databases">
        <authorList>
            <person name="Afonso C.L."/>
            <person name="Miller P.J."/>
            <person name="Scott M.A."/>
            <person name="Spackman E."/>
            <person name="Goraichik I."/>
            <person name="Dimitrov K.M."/>
            <person name="Suarez D.L."/>
            <person name="Swayne D.E."/>
        </authorList>
    </citation>
    <scope>NUCLEOTIDE SEQUENCE [LARGE SCALE GENOMIC DNA]</scope>
    <source>
        <strain evidence="4 5">DSM 12555</strain>
    </source>
</reference>
<evidence type="ECO:0000256" key="2">
    <source>
        <dbReference type="SAM" id="Phobius"/>
    </source>
</evidence>
<dbReference type="InterPro" id="IPR051675">
    <property type="entry name" value="Endo/Exo/Phosphatase_dom_1"/>
</dbReference>
<keyword evidence="2" id="KW-0472">Membrane</keyword>
<feature type="transmembrane region" description="Helical" evidence="2">
    <location>
        <begin position="6"/>
        <end position="26"/>
    </location>
</feature>
<keyword evidence="2" id="KW-0812">Transmembrane</keyword>
<dbReference type="Pfam" id="PF12836">
    <property type="entry name" value="HHH_3"/>
    <property type="match status" value="1"/>
</dbReference>
<keyword evidence="5" id="KW-1185">Reference proteome</keyword>
<feature type="domain" description="Soluble ligand binding" evidence="3">
    <location>
        <begin position="80"/>
        <end position="132"/>
    </location>
</feature>
<dbReference type="RefSeq" id="WP_084113897.1">
    <property type="nucleotide sequence ID" value="NZ_FWXH01000002.1"/>
</dbReference>
<dbReference type="SUPFAM" id="SSF47781">
    <property type="entry name" value="RuvA domain 2-like"/>
    <property type="match status" value="1"/>
</dbReference>
<dbReference type="STRING" id="1121291.SAMN02745134_00732"/>
<dbReference type="InterPro" id="IPR010994">
    <property type="entry name" value="RuvA_2-like"/>
</dbReference>
<dbReference type="EMBL" id="FWXH01000002">
    <property type="protein sequence ID" value="SMC19014.1"/>
    <property type="molecule type" value="Genomic_DNA"/>
</dbReference>
<name>A0A1W1X4X3_9CLOT</name>
<gene>
    <name evidence="4" type="ORF">SAMN02745134_00732</name>
</gene>
<evidence type="ECO:0000256" key="1">
    <source>
        <dbReference type="SAM" id="MobiDB-lite"/>
    </source>
</evidence>